<sequence>MRNSDAFSLLKQQLKLSLLLSSPVALLQVSPPAGNRSVQAVDYLDIVSRLQVSRCVTQGAFFPLSPGCSRLAKRPPIIFSLAQKPSGGTRVLRPRPEFPGRPRNQGYGGQGNHGNQRSGGYSGNSMNESYGRSHHQGGYGNNRTGGGRGGYGNNYNNRQDSGYNRGNNQFRPMDGGYQSYPSNDNRMGGRERGGGGGGYQSHHHNPRLYDANRSRQRQDHEQRDSASSTSVIFDPGAPPSSVLQVIVSELGASALARVKDLVAMATRGSTSVTPAERTEGLSPKDAPQLAPMEWLWSGKTHHRTDRAPAEFGEDDAVSR</sequence>
<evidence type="ECO:0000313" key="2">
    <source>
        <dbReference type="EMBL" id="KAK3702581.1"/>
    </source>
</evidence>
<evidence type="ECO:0000313" key="3">
    <source>
        <dbReference type="Proteomes" id="UP001283361"/>
    </source>
</evidence>
<dbReference type="EMBL" id="JAWDGP010007852">
    <property type="protein sequence ID" value="KAK3702581.1"/>
    <property type="molecule type" value="Genomic_DNA"/>
</dbReference>
<feature type="compositionally biased region" description="Basic and acidic residues" evidence="1">
    <location>
        <begin position="210"/>
        <end position="224"/>
    </location>
</feature>
<feature type="region of interest" description="Disordered" evidence="1">
    <location>
        <begin position="269"/>
        <end position="319"/>
    </location>
</feature>
<proteinExistence type="predicted"/>
<dbReference type="Proteomes" id="UP001283361">
    <property type="component" value="Unassembled WGS sequence"/>
</dbReference>
<feature type="region of interest" description="Disordered" evidence="1">
    <location>
        <begin position="82"/>
        <end position="237"/>
    </location>
</feature>
<protein>
    <submittedName>
        <fullName evidence="2">Uncharacterized protein</fullName>
    </submittedName>
</protein>
<feature type="compositionally biased region" description="Gly residues" evidence="1">
    <location>
        <begin position="137"/>
        <end position="152"/>
    </location>
</feature>
<feature type="compositionally biased region" description="Polar residues" evidence="1">
    <location>
        <begin position="159"/>
        <end position="170"/>
    </location>
</feature>
<accession>A0AAE0XPY8</accession>
<dbReference type="AlphaFoldDB" id="A0AAE0XPY8"/>
<evidence type="ECO:0000256" key="1">
    <source>
        <dbReference type="SAM" id="MobiDB-lite"/>
    </source>
</evidence>
<keyword evidence="3" id="KW-1185">Reference proteome</keyword>
<organism evidence="2 3">
    <name type="scientific">Elysia crispata</name>
    <name type="common">lettuce slug</name>
    <dbReference type="NCBI Taxonomy" id="231223"/>
    <lineage>
        <taxon>Eukaryota</taxon>
        <taxon>Metazoa</taxon>
        <taxon>Spiralia</taxon>
        <taxon>Lophotrochozoa</taxon>
        <taxon>Mollusca</taxon>
        <taxon>Gastropoda</taxon>
        <taxon>Heterobranchia</taxon>
        <taxon>Euthyneura</taxon>
        <taxon>Panpulmonata</taxon>
        <taxon>Sacoglossa</taxon>
        <taxon>Placobranchoidea</taxon>
        <taxon>Plakobranchidae</taxon>
        <taxon>Elysia</taxon>
    </lineage>
</organism>
<comment type="caution">
    <text evidence="2">The sequence shown here is derived from an EMBL/GenBank/DDBJ whole genome shotgun (WGS) entry which is preliminary data.</text>
</comment>
<gene>
    <name evidence="2" type="ORF">RRG08_042571</name>
</gene>
<reference evidence="2" key="1">
    <citation type="journal article" date="2023" name="G3 (Bethesda)">
        <title>A reference genome for the long-term kleptoplast-retaining sea slug Elysia crispata morphotype clarki.</title>
        <authorList>
            <person name="Eastman K.E."/>
            <person name="Pendleton A.L."/>
            <person name="Shaikh M.A."/>
            <person name="Suttiyut T."/>
            <person name="Ogas R."/>
            <person name="Tomko P."/>
            <person name="Gavelis G."/>
            <person name="Widhalm J.R."/>
            <person name="Wisecaver J.H."/>
        </authorList>
    </citation>
    <scope>NUCLEOTIDE SEQUENCE</scope>
    <source>
        <strain evidence="2">ECLA1</strain>
    </source>
</reference>
<name>A0AAE0XPY8_9GAST</name>